<reference evidence="1 2" key="1">
    <citation type="submission" date="2016-10" db="EMBL/GenBank/DDBJ databases">
        <authorList>
            <person name="de Groot N.N."/>
        </authorList>
    </citation>
    <scope>NUCLEOTIDE SEQUENCE [LARGE SCALE GENOMIC DNA]</scope>
    <source>
        <strain evidence="1 2">DSM 28010</strain>
    </source>
</reference>
<dbReference type="Proteomes" id="UP000199340">
    <property type="component" value="Unassembled WGS sequence"/>
</dbReference>
<gene>
    <name evidence="1" type="ORF">SAMN05421850_101952</name>
</gene>
<keyword evidence="2" id="KW-1185">Reference proteome</keyword>
<dbReference type="AlphaFoldDB" id="A0A1G8IK84"/>
<dbReference type="RefSeq" id="WP_090026903.1">
    <property type="nucleotide sequence ID" value="NZ_FNEB01000001.1"/>
</dbReference>
<evidence type="ECO:0000313" key="1">
    <source>
        <dbReference type="EMBL" id="SDI19197.1"/>
    </source>
</evidence>
<sequence>MKLKEFIAGLAEVMQVESTELATVDRALAKQGLRQLARGRFHPDITLEEGVQLVCAWAGSFKLTEAASEVERLKSFSPRQIPNDEYELITKNSKTFASLFGAEERDLYGMNFVEAACWLTEQLGSGKYPADRIWLSVTKGGEPEMSGSWRFKFRTLSFFQFPETLDFDRMKPVPQRNVEIKASIRGPVLKWIFDVTEVS</sequence>
<evidence type="ECO:0000313" key="2">
    <source>
        <dbReference type="Proteomes" id="UP000199340"/>
    </source>
</evidence>
<proteinExistence type="predicted"/>
<dbReference type="OrthoDB" id="7746087at2"/>
<protein>
    <submittedName>
        <fullName evidence="1">Uncharacterized protein</fullName>
    </submittedName>
</protein>
<dbReference type="EMBL" id="FNEB01000001">
    <property type="protein sequence ID" value="SDI19197.1"/>
    <property type="molecule type" value="Genomic_DNA"/>
</dbReference>
<name>A0A1G8IK84_9RHOB</name>
<organism evidence="1 2">
    <name type="scientific">Lutimaribacter saemankumensis</name>
    <dbReference type="NCBI Taxonomy" id="490829"/>
    <lineage>
        <taxon>Bacteria</taxon>
        <taxon>Pseudomonadati</taxon>
        <taxon>Pseudomonadota</taxon>
        <taxon>Alphaproteobacteria</taxon>
        <taxon>Rhodobacterales</taxon>
        <taxon>Roseobacteraceae</taxon>
        <taxon>Lutimaribacter</taxon>
    </lineage>
</organism>
<accession>A0A1G8IK84</accession>